<evidence type="ECO:0000313" key="3">
    <source>
        <dbReference type="WBParaSite" id="jg20086"/>
    </source>
</evidence>
<proteinExistence type="predicted"/>
<organism evidence="2 3">
    <name type="scientific">Ditylenchus dipsaci</name>
    <dbReference type="NCBI Taxonomy" id="166011"/>
    <lineage>
        <taxon>Eukaryota</taxon>
        <taxon>Metazoa</taxon>
        <taxon>Ecdysozoa</taxon>
        <taxon>Nematoda</taxon>
        <taxon>Chromadorea</taxon>
        <taxon>Rhabditida</taxon>
        <taxon>Tylenchina</taxon>
        <taxon>Tylenchomorpha</taxon>
        <taxon>Sphaerularioidea</taxon>
        <taxon>Anguinidae</taxon>
        <taxon>Anguininae</taxon>
        <taxon>Ditylenchus</taxon>
    </lineage>
</organism>
<evidence type="ECO:0000256" key="1">
    <source>
        <dbReference type="SAM" id="MobiDB-lite"/>
    </source>
</evidence>
<accession>A0A915DK30</accession>
<keyword evidence="2" id="KW-1185">Reference proteome</keyword>
<protein>
    <submittedName>
        <fullName evidence="3">ABC transporter domain-containing protein</fullName>
    </submittedName>
</protein>
<dbReference type="WBParaSite" id="jg20086">
    <property type="protein sequence ID" value="jg20086"/>
    <property type="gene ID" value="jg20086"/>
</dbReference>
<dbReference type="Proteomes" id="UP000887574">
    <property type="component" value="Unplaced"/>
</dbReference>
<reference evidence="3" key="1">
    <citation type="submission" date="2022-11" db="UniProtKB">
        <authorList>
            <consortium name="WormBaseParasite"/>
        </authorList>
    </citation>
    <scope>IDENTIFICATION</scope>
</reference>
<name>A0A915DK30_9BILA</name>
<sequence>MEESGSLEAGETTTLLLRSSSKHSSKRSSVLSHGELELSQLYGSSMSRKRHEITPLGLSWHNLSVTHVKSNHKILDNVCGVVEPGQFVALMGSSGAGKPPY</sequence>
<dbReference type="SUPFAM" id="SSF52540">
    <property type="entry name" value="P-loop containing nucleoside triphosphate hydrolases"/>
    <property type="match status" value="1"/>
</dbReference>
<evidence type="ECO:0000313" key="2">
    <source>
        <dbReference type="Proteomes" id="UP000887574"/>
    </source>
</evidence>
<feature type="region of interest" description="Disordered" evidence="1">
    <location>
        <begin position="1"/>
        <end position="32"/>
    </location>
</feature>
<dbReference type="Gene3D" id="3.40.50.300">
    <property type="entry name" value="P-loop containing nucleotide triphosphate hydrolases"/>
    <property type="match status" value="1"/>
</dbReference>
<dbReference type="InterPro" id="IPR027417">
    <property type="entry name" value="P-loop_NTPase"/>
</dbReference>
<dbReference type="AlphaFoldDB" id="A0A915DK30"/>